<name>A0A9Q5QXF6_9CYAN</name>
<proteinExistence type="predicted"/>
<protein>
    <submittedName>
        <fullName evidence="2">Uncharacterized protein</fullName>
    </submittedName>
</protein>
<dbReference type="Proteomes" id="UP000190056">
    <property type="component" value="Unassembled WGS sequence"/>
</dbReference>
<evidence type="ECO:0000256" key="1">
    <source>
        <dbReference type="SAM" id="Phobius"/>
    </source>
</evidence>
<gene>
    <name evidence="2" type="ORF">CENA302_06060</name>
</gene>
<organism evidence="2 3">
    <name type="scientific">Cylindrospermopsis raciborskii CENA302</name>
    <dbReference type="NCBI Taxonomy" id="1170768"/>
    <lineage>
        <taxon>Bacteria</taxon>
        <taxon>Bacillati</taxon>
        <taxon>Cyanobacteriota</taxon>
        <taxon>Cyanophyceae</taxon>
        <taxon>Nostocales</taxon>
        <taxon>Aphanizomenonaceae</taxon>
        <taxon>Cylindrospermopsis</taxon>
    </lineage>
</organism>
<feature type="transmembrane region" description="Helical" evidence="1">
    <location>
        <begin position="88"/>
        <end position="107"/>
    </location>
</feature>
<feature type="transmembrane region" description="Helical" evidence="1">
    <location>
        <begin position="56"/>
        <end position="76"/>
    </location>
</feature>
<feature type="transmembrane region" description="Helical" evidence="1">
    <location>
        <begin position="113"/>
        <end position="134"/>
    </location>
</feature>
<sequence length="140" mass="15758">MSRRIIETELQASGQKSDVDGYLNKVMKYIPSETVGVWITIKTMIEGNNDIPQSTILWGIFIFCLFLTFAYIRLLLSDSKNKPTIKQAIISVGAFIFWAIAIGGEPFKSISGYYPIYGSILMILYTAIIPLVPLEQRKLS</sequence>
<dbReference type="AlphaFoldDB" id="A0A9Q5QXF6"/>
<keyword evidence="1" id="KW-1133">Transmembrane helix</keyword>
<evidence type="ECO:0000313" key="3">
    <source>
        <dbReference type="Proteomes" id="UP000190056"/>
    </source>
</evidence>
<evidence type="ECO:0000313" key="2">
    <source>
        <dbReference type="EMBL" id="OPH10177.1"/>
    </source>
</evidence>
<accession>A0A9Q5QXF6</accession>
<dbReference type="EMBL" id="MTPU01000027">
    <property type="protein sequence ID" value="OPH10177.1"/>
    <property type="molecule type" value="Genomic_DNA"/>
</dbReference>
<keyword evidence="1" id="KW-0812">Transmembrane</keyword>
<keyword evidence="1" id="KW-0472">Membrane</keyword>
<comment type="caution">
    <text evidence="2">The sequence shown here is derived from an EMBL/GenBank/DDBJ whole genome shotgun (WGS) entry which is preliminary data.</text>
</comment>
<reference evidence="2 3" key="1">
    <citation type="submission" date="2017-01" db="EMBL/GenBank/DDBJ databases">
        <authorList>
            <person name="Abreu V.A."/>
            <person name="Popin R.V."/>
            <person name="Rigonato J."/>
            <person name="Andreote A.P."/>
            <person name="Schaker P.C."/>
            <person name="Hoff-Risseti C."/>
            <person name="Alvarenga D.O."/>
            <person name="Varani A.M."/>
            <person name="Fiore M.F."/>
        </authorList>
    </citation>
    <scope>NUCLEOTIDE SEQUENCE [LARGE SCALE GENOMIC DNA]</scope>
    <source>
        <strain evidence="2 3">CENA302</strain>
    </source>
</reference>
<dbReference type="RefSeq" id="WP_079290929.1">
    <property type="nucleotide sequence ID" value="NZ_MTPU01000027.1"/>
</dbReference>